<dbReference type="EMBL" id="MXAP01000012">
    <property type="protein sequence ID" value="OPH40045.1"/>
    <property type="molecule type" value="Genomic_DNA"/>
</dbReference>
<feature type="compositionally biased region" description="Basic and acidic residues" evidence="1">
    <location>
        <begin position="31"/>
        <end position="41"/>
    </location>
</feature>
<sequence length="64" mass="7263">MIFWETPEYKSNGKTPIHTDSNNPNNTHNNKKGDRALGGRGDDVILGDGNIRFHQRSKTVWLRG</sequence>
<gene>
    <name evidence="2" type="ORF">B5J93_01190</name>
</gene>
<comment type="caution">
    <text evidence="2">The sequence shown here is derived from an EMBL/GenBank/DDBJ whole genome shotgun (WGS) entry which is preliminary data.</text>
</comment>
<reference evidence="2 3" key="1">
    <citation type="submission" date="2017-03" db="EMBL/GenBank/DDBJ databases">
        <title>Draft genome sequence of Moraxella equi CCUG 4950T type strain.</title>
        <authorList>
            <person name="Salva-Serra F."/>
            <person name="Engstrom-Jakobsson H."/>
            <person name="Thorell K."/>
            <person name="Jaen-Luchoro D."/>
            <person name="Gonzales-Siles L."/>
            <person name="Karlsson R."/>
            <person name="Yazdan S."/>
            <person name="Boulund F."/>
            <person name="Johnning A."/>
            <person name="Engstrand L."/>
            <person name="Kristiansson E."/>
            <person name="Moore E."/>
        </authorList>
    </citation>
    <scope>NUCLEOTIDE SEQUENCE [LARGE SCALE GENOMIC DNA]</scope>
    <source>
        <strain evidence="2 3">CCUG 4950</strain>
    </source>
</reference>
<keyword evidence="3" id="KW-1185">Reference proteome</keyword>
<organism evidence="2 3">
    <name type="scientific">Moraxella equi</name>
    <dbReference type="NCBI Taxonomy" id="60442"/>
    <lineage>
        <taxon>Bacteria</taxon>
        <taxon>Pseudomonadati</taxon>
        <taxon>Pseudomonadota</taxon>
        <taxon>Gammaproteobacteria</taxon>
        <taxon>Moraxellales</taxon>
        <taxon>Moraxellaceae</taxon>
        <taxon>Moraxella</taxon>
    </lineage>
</organism>
<feature type="region of interest" description="Disordered" evidence="1">
    <location>
        <begin position="1"/>
        <end position="41"/>
    </location>
</feature>
<name>A0ABX3NMM2_9GAMM</name>
<proteinExistence type="predicted"/>
<feature type="compositionally biased region" description="Polar residues" evidence="1">
    <location>
        <begin position="12"/>
        <end position="21"/>
    </location>
</feature>
<evidence type="ECO:0000313" key="3">
    <source>
        <dbReference type="Proteomes" id="UP000190777"/>
    </source>
</evidence>
<protein>
    <submittedName>
        <fullName evidence="2">Uncharacterized protein</fullName>
    </submittedName>
</protein>
<dbReference type="Proteomes" id="UP000190777">
    <property type="component" value="Unassembled WGS sequence"/>
</dbReference>
<evidence type="ECO:0000313" key="2">
    <source>
        <dbReference type="EMBL" id="OPH40045.1"/>
    </source>
</evidence>
<accession>A0ABX3NMM2</accession>
<evidence type="ECO:0000256" key="1">
    <source>
        <dbReference type="SAM" id="MobiDB-lite"/>
    </source>
</evidence>
<dbReference type="RefSeq" id="WP_079324039.1">
    <property type="nucleotide sequence ID" value="NZ_MXAP01000012.1"/>
</dbReference>